<name>A0A9W4TBK4_9GLOM</name>
<comment type="caution">
    <text evidence="1">The sequence shown here is derived from an EMBL/GenBank/DDBJ whole genome shotgun (WGS) entry which is preliminary data.</text>
</comment>
<feature type="non-terminal residue" evidence="1">
    <location>
        <position position="58"/>
    </location>
</feature>
<dbReference type="Proteomes" id="UP001153678">
    <property type="component" value="Unassembled WGS sequence"/>
</dbReference>
<protein>
    <submittedName>
        <fullName evidence="1">12191_t:CDS:1</fullName>
    </submittedName>
</protein>
<reference evidence="1" key="1">
    <citation type="submission" date="2022-08" db="EMBL/GenBank/DDBJ databases">
        <authorList>
            <person name="Kallberg Y."/>
            <person name="Tangrot J."/>
            <person name="Rosling A."/>
        </authorList>
    </citation>
    <scope>NUCLEOTIDE SEQUENCE</scope>
    <source>
        <strain evidence="1">Wild A</strain>
    </source>
</reference>
<accession>A0A9W4TBK4</accession>
<proteinExistence type="predicted"/>
<keyword evidence="2" id="KW-1185">Reference proteome</keyword>
<dbReference type="EMBL" id="CAMKVN010021822">
    <property type="protein sequence ID" value="CAI2199603.1"/>
    <property type="molecule type" value="Genomic_DNA"/>
</dbReference>
<evidence type="ECO:0000313" key="2">
    <source>
        <dbReference type="Proteomes" id="UP001153678"/>
    </source>
</evidence>
<dbReference type="AlphaFoldDB" id="A0A9W4TBK4"/>
<gene>
    <name evidence="1" type="ORF">FWILDA_LOCUS19156</name>
</gene>
<evidence type="ECO:0000313" key="1">
    <source>
        <dbReference type="EMBL" id="CAI2199603.1"/>
    </source>
</evidence>
<sequence>SSKSTNTKSAGNKSSIFVIRAKCCWLSGQPKTNSSVFSLGSWCLFPPIGLPGAASKAL</sequence>
<organism evidence="1 2">
    <name type="scientific">Funneliformis geosporum</name>
    <dbReference type="NCBI Taxonomy" id="1117311"/>
    <lineage>
        <taxon>Eukaryota</taxon>
        <taxon>Fungi</taxon>
        <taxon>Fungi incertae sedis</taxon>
        <taxon>Mucoromycota</taxon>
        <taxon>Glomeromycotina</taxon>
        <taxon>Glomeromycetes</taxon>
        <taxon>Glomerales</taxon>
        <taxon>Glomeraceae</taxon>
        <taxon>Funneliformis</taxon>
    </lineage>
</organism>